<dbReference type="Proteomes" id="UP001071478">
    <property type="component" value="Unassembled WGS sequence"/>
</dbReference>
<evidence type="ECO:0000313" key="2">
    <source>
        <dbReference type="EMBL" id="MCX7467510.1"/>
    </source>
</evidence>
<name>A0A9Q4GKL2_9CORY</name>
<organism evidence="2 3">
    <name type="scientific">Corynebacterium pygosceleis</name>
    <dbReference type="NCBI Taxonomy" id="2800406"/>
    <lineage>
        <taxon>Bacteria</taxon>
        <taxon>Bacillati</taxon>
        <taxon>Actinomycetota</taxon>
        <taxon>Actinomycetes</taxon>
        <taxon>Mycobacteriales</taxon>
        <taxon>Corynebacteriaceae</taxon>
        <taxon>Corynebacterium</taxon>
    </lineage>
</organism>
<dbReference type="PANTHER" id="PTHR42957">
    <property type="entry name" value="HELICASE MJ1565-RELATED"/>
    <property type="match status" value="1"/>
</dbReference>
<dbReference type="Pfam" id="PF01935">
    <property type="entry name" value="DUF87"/>
    <property type="match status" value="1"/>
</dbReference>
<sequence length="667" mass="73726">MATSDARRRRLGTIIDVSAERFRVEMAESADGYTLVGFDGQHYVARIGSLVLIPLTNAYVVAEVTGLQERPDSSAISSASKSLDDVMHASSRQLTLAPLGTLPFDETHGFSFGVTEFPPLYADVLHVENRDLDRILNVANQEVDIANTSPPATKLNTLTVGTSTVFNDYDVKLRINEFFGAHSAILGNTGSGKSCTISSFLQEALGKTSLAPAGGSTFVLFDTNGEYRRAVSELPEPIQRTYARIEHAHAPALFPAAPYDEREQLDSFVLPHWLLSLEEWELLLQASDRVQRPILRTALGLTSLFASETADQLAALRDHILASCLLFLLMDSENATAAKSRIGGLLNVYELSAVPSHVITSMLTLNYGNFDQPGLNQVEAGLKNLLIPDAEIPPYKNHPFRFADLATALEIAILYEESHGNRRVRDNCSTLLTRVKSLGMRDDFSFLRNHPYTSCNNAVTSKSFTDAVLGIDRSSSLPVKQSQIYILDLSAVGDEVVEVVSSVITRLLFDRLRQSDVRNSFPVNLILEEAHRYVPRQSVAASTLDATRIFERVAKEGRKYGLFLMLSSQRPSELSGTVLSQCSNYVVHRIQNPEDLQHIRRMTPFISESVLNRLASLPKQFALVFGTSVSIPTTFKVRTAAPLPQSDDSDVSRYWYQSPEKVTEIPL</sequence>
<feature type="domain" description="Helicase HerA central" evidence="1">
    <location>
        <begin position="160"/>
        <end position="300"/>
    </location>
</feature>
<dbReference type="InterPro" id="IPR027417">
    <property type="entry name" value="P-loop_NTPase"/>
</dbReference>
<dbReference type="EMBL" id="JAPMKU010000001">
    <property type="protein sequence ID" value="MCX7467510.1"/>
    <property type="molecule type" value="Genomic_DNA"/>
</dbReference>
<dbReference type="InterPro" id="IPR008571">
    <property type="entry name" value="HerA-like"/>
</dbReference>
<dbReference type="InterPro" id="IPR002789">
    <property type="entry name" value="HerA_central"/>
</dbReference>
<dbReference type="Gene3D" id="3.40.50.300">
    <property type="entry name" value="P-loop containing nucleotide triphosphate hydrolases"/>
    <property type="match status" value="2"/>
</dbReference>
<gene>
    <name evidence="2" type="ORF">OS129_01255</name>
</gene>
<reference evidence="2" key="1">
    <citation type="submission" date="2022-11" db="EMBL/GenBank/DDBJ databases">
        <title>Corynebacterium sp. isolated from Penguins.</title>
        <authorList>
            <person name="Sedlar K."/>
            <person name="Svec P."/>
        </authorList>
    </citation>
    <scope>NUCLEOTIDE SEQUENCE</scope>
    <source>
        <strain evidence="2">P7374</strain>
    </source>
</reference>
<evidence type="ECO:0000313" key="3">
    <source>
        <dbReference type="Proteomes" id="UP001071478"/>
    </source>
</evidence>
<evidence type="ECO:0000259" key="1">
    <source>
        <dbReference type="Pfam" id="PF01935"/>
    </source>
</evidence>
<dbReference type="AlphaFoldDB" id="A0A9Q4GKL2"/>
<comment type="caution">
    <text evidence="2">The sequence shown here is derived from an EMBL/GenBank/DDBJ whole genome shotgun (WGS) entry which is preliminary data.</text>
</comment>
<dbReference type="SUPFAM" id="SSF52540">
    <property type="entry name" value="P-loop containing nucleoside triphosphate hydrolases"/>
    <property type="match status" value="1"/>
</dbReference>
<dbReference type="RefSeq" id="WP_248167138.1">
    <property type="nucleotide sequence ID" value="NZ_JALNJA010000001.1"/>
</dbReference>
<accession>A0A9Q4GKL2</accession>
<dbReference type="CDD" id="cd00882">
    <property type="entry name" value="Ras_like_GTPase"/>
    <property type="match status" value="1"/>
</dbReference>
<protein>
    <submittedName>
        <fullName evidence="2">DUF87 domain-containing protein</fullName>
    </submittedName>
</protein>
<dbReference type="PANTHER" id="PTHR42957:SF1">
    <property type="entry name" value="HELICASE MJ1565-RELATED"/>
    <property type="match status" value="1"/>
</dbReference>
<proteinExistence type="predicted"/>